<reference evidence="4" key="1">
    <citation type="submission" date="2023-01" db="EMBL/GenBank/DDBJ databases">
        <title>Xenophilus mangrovi sp. nov., isolated from soil of Mangrove nature reserve.</title>
        <authorList>
            <person name="Xu S."/>
            <person name="Liu Z."/>
            <person name="Xu Y."/>
        </authorList>
    </citation>
    <scope>NUCLEOTIDE SEQUENCE</scope>
    <source>
        <strain evidence="4">YW8</strain>
    </source>
</reference>
<name>A0AAE3NBQ6_9BURK</name>
<keyword evidence="1 2" id="KW-0732">Signal</keyword>
<dbReference type="InterPro" id="IPR011330">
    <property type="entry name" value="Glyco_hydro/deAcase_b/a-brl"/>
</dbReference>
<dbReference type="AlphaFoldDB" id="A0AAE3NBQ6"/>
<feature type="domain" description="NodB homology" evidence="3">
    <location>
        <begin position="102"/>
        <end position="346"/>
    </location>
</feature>
<dbReference type="Proteomes" id="UP001212602">
    <property type="component" value="Unassembled WGS sequence"/>
</dbReference>
<accession>A0AAE3NBQ6</accession>
<dbReference type="SUPFAM" id="SSF88713">
    <property type="entry name" value="Glycoside hydrolase/deacetylase"/>
    <property type="match status" value="1"/>
</dbReference>
<proteinExistence type="predicted"/>
<evidence type="ECO:0000256" key="2">
    <source>
        <dbReference type="SAM" id="SignalP"/>
    </source>
</evidence>
<dbReference type="NCBIfam" id="TIGR03938">
    <property type="entry name" value="deacetyl_PgaB"/>
    <property type="match status" value="1"/>
</dbReference>
<dbReference type="PROSITE" id="PS51677">
    <property type="entry name" value="NODB"/>
    <property type="match status" value="1"/>
</dbReference>
<dbReference type="PANTHER" id="PTHR34216:SF7">
    <property type="entry name" value="POLY-BETA-1,6-N-ACETYL-D-GLUCOSAMINE N-DEACETYLASE"/>
    <property type="match status" value="1"/>
</dbReference>
<evidence type="ECO:0000313" key="5">
    <source>
        <dbReference type="Proteomes" id="UP001212602"/>
    </source>
</evidence>
<evidence type="ECO:0000259" key="3">
    <source>
        <dbReference type="PROSITE" id="PS51677"/>
    </source>
</evidence>
<feature type="signal peptide" evidence="2">
    <location>
        <begin position="1"/>
        <end position="23"/>
    </location>
</feature>
<dbReference type="InterPro" id="IPR002509">
    <property type="entry name" value="NODB_dom"/>
</dbReference>
<evidence type="ECO:0000313" key="4">
    <source>
        <dbReference type="EMBL" id="MDA7418448.1"/>
    </source>
</evidence>
<dbReference type="GO" id="GO:0016810">
    <property type="term" value="F:hydrolase activity, acting on carbon-nitrogen (but not peptide) bonds"/>
    <property type="evidence" value="ECO:0007669"/>
    <property type="project" value="InterPro"/>
</dbReference>
<dbReference type="Pfam" id="PF14883">
    <property type="entry name" value="GHL13"/>
    <property type="match status" value="1"/>
</dbReference>
<dbReference type="GO" id="GO:0043708">
    <property type="term" value="P:cell adhesion involved in biofilm formation"/>
    <property type="evidence" value="ECO:0007669"/>
    <property type="project" value="InterPro"/>
</dbReference>
<dbReference type="InterPro" id="IPR051398">
    <property type="entry name" value="Polysacch_Deacetylase"/>
</dbReference>
<keyword evidence="5" id="KW-1185">Reference proteome</keyword>
<dbReference type="GO" id="GO:0005975">
    <property type="term" value="P:carbohydrate metabolic process"/>
    <property type="evidence" value="ECO:0007669"/>
    <property type="project" value="InterPro"/>
</dbReference>
<comment type="caution">
    <text evidence="4">The sequence shown here is derived from an EMBL/GenBank/DDBJ whole genome shotgun (WGS) entry which is preliminary data.</text>
</comment>
<dbReference type="Pfam" id="PF01522">
    <property type="entry name" value="Polysacc_deac_1"/>
    <property type="match status" value="1"/>
</dbReference>
<feature type="chain" id="PRO_5042135938" evidence="2">
    <location>
        <begin position="24"/>
        <end position="677"/>
    </location>
</feature>
<evidence type="ECO:0000256" key="1">
    <source>
        <dbReference type="ARBA" id="ARBA00022729"/>
    </source>
</evidence>
<dbReference type="PANTHER" id="PTHR34216">
    <property type="match status" value="1"/>
</dbReference>
<dbReference type="InterPro" id="IPR032772">
    <property type="entry name" value="PGA_deacetylase_PgaB_C"/>
</dbReference>
<dbReference type="Gene3D" id="3.20.20.80">
    <property type="entry name" value="Glycosidases"/>
    <property type="match status" value="1"/>
</dbReference>
<sequence>MTRRRALAFSALLGAGSAWPLQAAAQVLPPPDAEDGSSFRVLAFHDIRDDVRADFEAGVDGTAINESTLVDFFAWLVQHRYNVVSLQQVIAARTGGAPLPPRAVLLSFDDGYRSTYTRVFPLLRQHGFSAVLALVSSWMEVPSGARVPYGSHMLPREQFLSWDQAAEMARSGLVELASHSHALHEGIQGNPQGNLLAAATTLRFDPASQRYEDVDTHVRRVEADLRRSRELIEARTGARVRAIAWPYGAYHSAAVAAAARAGMPVTLTLDDGPNTPAQPLSAIRRALPSYLLSAPEFQWLLRQSAQGQPRPINRIMHVDLDYVYDPDPAQQELNLSLLIERVAAVAPRAVFLQAFADPDGDGVAEALYFPNRHLPVRADLFSRAAWQIYTRAGARVYAWMPVMSFRLPEGHPLAARVVQAQDPSLARGRYQRLSPFDEEVRTLIGDIYEDLGRHARFQGLLFHDDAFLGEDEDTSPAALQTYARWQLPADVARIRSEPALMQHWTAAKTRHLTEFTHMLAQRTRAWQPVLETARNYYARTVMEPQSQAWFAQDYAAALDAYDYVALMAMPYMEEAADAKQWLAQLAQRVAATPGGAQRTLFELQARDWRSNRPLADAELAEQWELLLRHGMRHLGYYPDDFHNNQPSQALLQRMLSVRSELARPQVWARDPAARGAQ</sequence>
<dbReference type="InterPro" id="IPR023854">
    <property type="entry name" value="PGA_deacetylase_PgaB"/>
</dbReference>
<gene>
    <name evidence="4" type="primary">pgaB</name>
    <name evidence="4" type="ORF">PGB34_18925</name>
</gene>
<dbReference type="EMBL" id="JAQIPB010000009">
    <property type="protein sequence ID" value="MDA7418448.1"/>
    <property type="molecule type" value="Genomic_DNA"/>
</dbReference>
<dbReference type="RefSeq" id="WP_271429664.1">
    <property type="nucleotide sequence ID" value="NZ_JAQIPB010000009.1"/>
</dbReference>
<protein>
    <submittedName>
        <fullName evidence="4">Poly-beta-1,6-N-acetyl-D-glucosamine N-deacetylase PgaB</fullName>
    </submittedName>
</protein>
<organism evidence="4 5">
    <name type="scientific">Xenophilus arseniciresistens</name>
    <dbReference type="NCBI Taxonomy" id="1283306"/>
    <lineage>
        <taxon>Bacteria</taxon>
        <taxon>Pseudomonadati</taxon>
        <taxon>Pseudomonadota</taxon>
        <taxon>Betaproteobacteria</taxon>
        <taxon>Burkholderiales</taxon>
        <taxon>Comamonadaceae</taxon>
        <taxon>Xenophilus</taxon>
    </lineage>
</organism>
<dbReference type="Gene3D" id="3.20.20.370">
    <property type="entry name" value="Glycoside hydrolase/deacetylase"/>
    <property type="match status" value="1"/>
</dbReference>